<protein>
    <submittedName>
        <fullName evidence="9">Cytochrome c biogenesis protein transmembrane region</fullName>
    </submittedName>
</protein>
<accession>A7HQ95</accession>
<keyword evidence="4" id="KW-0201">Cytochrome c-type biogenesis</keyword>
<evidence type="ECO:0000256" key="5">
    <source>
        <dbReference type="ARBA" id="ARBA00022989"/>
    </source>
</evidence>
<dbReference type="RefSeq" id="WP_011995369.1">
    <property type="nucleotide sequence ID" value="NC_009719.1"/>
</dbReference>
<dbReference type="InterPro" id="IPR003834">
    <property type="entry name" value="Cyt_c_assmbl_TM_dom"/>
</dbReference>
<feature type="domain" description="Cytochrome C biogenesis protein transmembrane" evidence="8">
    <location>
        <begin position="12"/>
        <end position="237"/>
    </location>
</feature>
<dbReference type="GO" id="GO:0016020">
    <property type="term" value="C:membrane"/>
    <property type="evidence" value="ECO:0007669"/>
    <property type="project" value="UniProtKB-SubCell"/>
</dbReference>
<dbReference type="eggNOG" id="COG0785">
    <property type="taxonomic scope" value="Bacteria"/>
</dbReference>
<sequence length="259" mass="27368">MATLELSYAAAALGGLISFLSPCVLPLVPAYLCFIAGTSLEELTREDERGKPLASEGLTQRVALGAVGFVLGFTTIFVALGASASAINPLILEHKDVLSRVAGAVIIVFGLHYMGLFRIAFLNREARFHIAGTGEEARSPLMQFASPYLLGLAFAFGWTPCIGPILATILTIAAAQESLSAGVTLLTVYSLGLGIPFLLAAFAVRGFLSFAASFRRHMRKVEIVAGVLLAGTGLMMLTGNFERIAIFILETFPVLATLG</sequence>
<dbReference type="EMBL" id="CP000774">
    <property type="protein sequence ID" value="ABS62078.1"/>
    <property type="molecule type" value="Genomic_DNA"/>
</dbReference>
<evidence type="ECO:0000256" key="2">
    <source>
        <dbReference type="ARBA" id="ARBA00006143"/>
    </source>
</evidence>
<feature type="transmembrane region" description="Helical" evidence="7">
    <location>
        <begin position="186"/>
        <end position="211"/>
    </location>
</feature>
<dbReference type="PANTHER" id="PTHR31272:SF4">
    <property type="entry name" value="CYTOCHROME C-TYPE BIOGENESIS PROTEIN HI_1454-RELATED"/>
    <property type="match status" value="1"/>
</dbReference>
<keyword evidence="5 7" id="KW-1133">Transmembrane helix</keyword>
<evidence type="ECO:0000313" key="10">
    <source>
        <dbReference type="Proteomes" id="UP000006377"/>
    </source>
</evidence>
<dbReference type="HOGENOM" id="CLU_053225_2_1_5"/>
<keyword evidence="6 7" id="KW-0472">Membrane</keyword>
<evidence type="ECO:0000256" key="4">
    <source>
        <dbReference type="ARBA" id="ARBA00022748"/>
    </source>
</evidence>
<gene>
    <name evidence="9" type="ordered locus">Plav_0455</name>
</gene>
<keyword evidence="3 7" id="KW-0812">Transmembrane</keyword>
<dbReference type="STRING" id="402881.Plav_0455"/>
<feature type="transmembrane region" description="Helical" evidence="7">
    <location>
        <begin position="223"/>
        <end position="249"/>
    </location>
</feature>
<dbReference type="Pfam" id="PF02683">
    <property type="entry name" value="DsbD_TM"/>
    <property type="match status" value="1"/>
</dbReference>
<evidence type="ECO:0000256" key="3">
    <source>
        <dbReference type="ARBA" id="ARBA00022692"/>
    </source>
</evidence>
<dbReference type="Proteomes" id="UP000006377">
    <property type="component" value="Chromosome"/>
</dbReference>
<reference evidence="9 10" key="1">
    <citation type="journal article" date="2011" name="Stand. Genomic Sci.">
        <title>Complete genome sequence of Parvibaculum lavamentivorans type strain (DS-1(T)).</title>
        <authorList>
            <person name="Schleheck D."/>
            <person name="Weiss M."/>
            <person name="Pitluck S."/>
            <person name="Bruce D."/>
            <person name="Land M.L."/>
            <person name="Han S."/>
            <person name="Saunders E."/>
            <person name="Tapia R."/>
            <person name="Detter C."/>
            <person name="Brettin T."/>
            <person name="Han J."/>
            <person name="Woyke T."/>
            <person name="Goodwin L."/>
            <person name="Pennacchio L."/>
            <person name="Nolan M."/>
            <person name="Cook A.M."/>
            <person name="Kjelleberg S."/>
            <person name="Thomas T."/>
        </authorList>
    </citation>
    <scope>NUCLEOTIDE SEQUENCE [LARGE SCALE GENOMIC DNA]</scope>
    <source>
        <strain evidence="10">DS-1 / DSM 13023 / NCIMB 13966</strain>
    </source>
</reference>
<comment type="subcellular location">
    <subcellularLocation>
        <location evidence="1">Membrane</location>
        <topology evidence="1">Multi-pass membrane protein</topology>
    </subcellularLocation>
</comment>
<dbReference type="KEGG" id="pla:Plav_0455"/>
<proteinExistence type="inferred from homology"/>
<evidence type="ECO:0000256" key="7">
    <source>
        <dbReference type="SAM" id="Phobius"/>
    </source>
</evidence>
<dbReference type="OrthoDB" id="9803065at2"/>
<feature type="transmembrane region" description="Helical" evidence="7">
    <location>
        <begin position="101"/>
        <end position="121"/>
    </location>
</feature>
<name>A7HQ95_PARL1</name>
<organism evidence="9 10">
    <name type="scientific">Parvibaculum lavamentivorans (strain DS-1 / DSM 13023 / NCIMB 13966)</name>
    <dbReference type="NCBI Taxonomy" id="402881"/>
    <lineage>
        <taxon>Bacteria</taxon>
        <taxon>Pseudomonadati</taxon>
        <taxon>Pseudomonadota</taxon>
        <taxon>Alphaproteobacteria</taxon>
        <taxon>Hyphomicrobiales</taxon>
        <taxon>Parvibaculaceae</taxon>
        <taxon>Parvibaculum</taxon>
    </lineage>
</organism>
<keyword evidence="10" id="KW-1185">Reference proteome</keyword>
<dbReference type="GO" id="GO:0017004">
    <property type="term" value="P:cytochrome complex assembly"/>
    <property type="evidence" value="ECO:0007669"/>
    <property type="project" value="UniProtKB-KW"/>
</dbReference>
<evidence type="ECO:0000313" key="9">
    <source>
        <dbReference type="EMBL" id="ABS62078.1"/>
    </source>
</evidence>
<feature type="transmembrane region" description="Helical" evidence="7">
    <location>
        <begin position="6"/>
        <end position="37"/>
    </location>
</feature>
<evidence type="ECO:0000256" key="6">
    <source>
        <dbReference type="ARBA" id="ARBA00023136"/>
    </source>
</evidence>
<dbReference type="PANTHER" id="PTHR31272">
    <property type="entry name" value="CYTOCHROME C-TYPE BIOGENESIS PROTEIN HI_1454-RELATED"/>
    <property type="match status" value="1"/>
</dbReference>
<dbReference type="InterPro" id="IPR051790">
    <property type="entry name" value="Cytochrome_c-biogenesis_DsbD"/>
</dbReference>
<dbReference type="AlphaFoldDB" id="A7HQ95"/>
<evidence type="ECO:0000259" key="8">
    <source>
        <dbReference type="Pfam" id="PF02683"/>
    </source>
</evidence>
<feature type="transmembrane region" description="Helical" evidence="7">
    <location>
        <begin position="58"/>
        <end position="81"/>
    </location>
</feature>
<feature type="transmembrane region" description="Helical" evidence="7">
    <location>
        <begin position="148"/>
        <end position="174"/>
    </location>
</feature>
<comment type="similarity">
    <text evidence="2">Belongs to the DsbD family.</text>
</comment>
<evidence type="ECO:0000256" key="1">
    <source>
        <dbReference type="ARBA" id="ARBA00004141"/>
    </source>
</evidence>